<proteinExistence type="predicted"/>
<sequence>MPLTLSITVLTAQTKKEADRQAILDMCGCYDITFKYTETFAPSEDYEKKPDYTASALELALPIINGNDQISIQHLLVINDSTVIKHWRQDWLYENQEVFHYEKDNNWTFSKLPSDAVKGQWTQKVHQVDDSPRYSGSASWVHVDGKHFWENRSDSPLPRREYTKRSDYNVMKRGNRHEITDYGWVHEQDNDKIVRKEDGEAILLAQEKGMNIYKKVDDQKCQIALDWWQGHKDFWAEVRTAWDQVYDREGNLTLLKKVDDKPLYKYLHALEEERANSSQVLEVLNRFVATTAEQNEVTGK</sequence>
<dbReference type="InterPro" id="IPR046715">
    <property type="entry name" value="DUF6607"/>
</dbReference>
<dbReference type="AlphaFoldDB" id="A0A964TCC1"/>
<dbReference type="EMBL" id="JAAABI010000002">
    <property type="protein sequence ID" value="NAY92225.1"/>
    <property type="molecule type" value="Genomic_DNA"/>
</dbReference>
<keyword evidence="2" id="KW-1185">Reference proteome</keyword>
<evidence type="ECO:0000313" key="2">
    <source>
        <dbReference type="Proteomes" id="UP000667650"/>
    </source>
</evidence>
<accession>A0A964TCC1</accession>
<reference evidence="1" key="1">
    <citation type="submission" date="2020-01" db="EMBL/GenBank/DDBJ databases">
        <title>Muricauda ochracea sp. nov., isolated from a tidal flat of Garorim bay in Korea.</title>
        <authorList>
            <person name="Kim D."/>
            <person name="Yoo Y."/>
            <person name="Kim J.-J."/>
        </authorList>
    </citation>
    <scope>NUCLEOTIDE SEQUENCE</scope>
    <source>
        <strain evidence="1">JGD-17</strain>
    </source>
</reference>
<protein>
    <submittedName>
        <fullName evidence="1">Uncharacterized protein</fullName>
    </submittedName>
</protein>
<dbReference type="Proteomes" id="UP000667650">
    <property type="component" value="Unassembled WGS sequence"/>
</dbReference>
<name>A0A964TCC1_9FLAO</name>
<organism evidence="1 2">
    <name type="scientific">Flagellimonas ochracea</name>
    <dbReference type="NCBI Taxonomy" id="2696472"/>
    <lineage>
        <taxon>Bacteria</taxon>
        <taxon>Pseudomonadati</taxon>
        <taxon>Bacteroidota</taxon>
        <taxon>Flavobacteriia</taxon>
        <taxon>Flavobacteriales</taxon>
        <taxon>Flavobacteriaceae</taxon>
        <taxon>Flagellimonas</taxon>
    </lineage>
</organism>
<gene>
    <name evidence="1" type="ORF">GTQ34_09865</name>
</gene>
<comment type="caution">
    <text evidence="1">The sequence shown here is derived from an EMBL/GenBank/DDBJ whole genome shotgun (WGS) entry which is preliminary data.</text>
</comment>
<dbReference type="Pfam" id="PF20311">
    <property type="entry name" value="DUF6607"/>
    <property type="match status" value="1"/>
</dbReference>
<evidence type="ECO:0000313" key="1">
    <source>
        <dbReference type="EMBL" id="NAY92225.1"/>
    </source>
</evidence>